<organism evidence="2 3">
    <name type="scientific">Ilex paraguariensis</name>
    <name type="common">yerba mate</name>
    <dbReference type="NCBI Taxonomy" id="185542"/>
    <lineage>
        <taxon>Eukaryota</taxon>
        <taxon>Viridiplantae</taxon>
        <taxon>Streptophyta</taxon>
        <taxon>Embryophyta</taxon>
        <taxon>Tracheophyta</taxon>
        <taxon>Spermatophyta</taxon>
        <taxon>Magnoliopsida</taxon>
        <taxon>eudicotyledons</taxon>
        <taxon>Gunneridae</taxon>
        <taxon>Pentapetalae</taxon>
        <taxon>asterids</taxon>
        <taxon>campanulids</taxon>
        <taxon>Aquifoliales</taxon>
        <taxon>Aquifoliaceae</taxon>
        <taxon>Ilex</taxon>
    </lineage>
</organism>
<dbReference type="InterPro" id="IPR006566">
    <property type="entry name" value="FBD"/>
</dbReference>
<dbReference type="InterPro" id="IPR050232">
    <property type="entry name" value="FBL13/AtMIF1-like"/>
</dbReference>
<name>A0ABC8RPB5_9AQUA</name>
<evidence type="ECO:0000259" key="1">
    <source>
        <dbReference type="Pfam" id="PF08387"/>
    </source>
</evidence>
<reference evidence="2 3" key="1">
    <citation type="submission" date="2024-02" db="EMBL/GenBank/DDBJ databases">
        <authorList>
            <person name="Vignale AGUSTIN F."/>
            <person name="Sosa J E."/>
            <person name="Modenutti C."/>
        </authorList>
    </citation>
    <scope>NUCLEOTIDE SEQUENCE [LARGE SCALE GENOMIC DNA]</scope>
</reference>
<dbReference type="PANTHER" id="PTHR31900">
    <property type="entry name" value="F-BOX/RNI SUPERFAMILY PROTEIN-RELATED"/>
    <property type="match status" value="1"/>
</dbReference>
<accession>A0ABC8RPB5</accession>
<proteinExistence type="predicted"/>
<gene>
    <name evidence="2" type="ORF">ILEXP_LOCUS14696</name>
</gene>
<comment type="caution">
    <text evidence="2">The sequence shown here is derived from an EMBL/GenBank/DDBJ whole genome shotgun (WGS) entry which is preliminary data.</text>
</comment>
<dbReference type="AlphaFoldDB" id="A0ABC8RPB5"/>
<dbReference type="EMBL" id="CAUOFW020001614">
    <property type="protein sequence ID" value="CAK9146825.1"/>
    <property type="molecule type" value="Genomic_DNA"/>
</dbReference>
<evidence type="ECO:0000313" key="3">
    <source>
        <dbReference type="Proteomes" id="UP001642360"/>
    </source>
</evidence>
<dbReference type="InterPro" id="IPR032675">
    <property type="entry name" value="LRR_dom_sf"/>
</dbReference>
<dbReference type="PANTHER" id="PTHR31900:SF30">
    <property type="entry name" value="SUPERFAMILY PROTEIN, PUTATIVE-RELATED"/>
    <property type="match status" value="1"/>
</dbReference>
<keyword evidence="3" id="KW-1185">Reference proteome</keyword>
<dbReference type="Proteomes" id="UP001642360">
    <property type="component" value="Unassembled WGS sequence"/>
</dbReference>
<sequence length="256" mass="29153">MNLGVVSISAPRLQSLHISCLDTDDWDNLTSCQVMIFGPSIKYFSYNGQLVDEYCLCSCSILVEASVICIDLIHREREVVYRINKLLREFSNIKCLSLTGQAIEVLKWAEELFVHLPVFHNLTKLEVVPGSLELNCRGLHHILRNCPSLESAIFDSITCAAHPENDDQILNSLPSCFLSRLKSITIVMFEGIDEELSVLRILLKNTPVLERMAINCLVDFEGGSDEKKEVHYQLVALFRRFTSSITYTAWFRTYDL</sequence>
<feature type="domain" description="FBD" evidence="1">
    <location>
        <begin position="172"/>
        <end position="214"/>
    </location>
</feature>
<dbReference type="Gene3D" id="3.80.10.10">
    <property type="entry name" value="Ribonuclease Inhibitor"/>
    <property type="match status" value="1"/>
</dbReference>
<dbReference type="Pfam" id="PF08387">
    <property type="entry name" value="FBD"/>
    <property type="match status" value="1"/>
</dbReference>
<protein>
    <recommendedName>
        <fullName evidence="1">FBD domain-containing protein</fullName>
    </recommendedName>
</protein>
<evidence type="ECO:0000313" key="2">
    <source>
        <dbReference type="EMBL" id="CAK9146825.1"/>
    </source>
</evidence>